<gene>
    <name evidence="2" type="ORF">KDL01_32755</name>
</gene>
<evidence type="ECO:0000313" key="3">
    <source>
        <dbReference type="Proteomes" id="UP000675781"/>
    </source>
</evidence>
<evidence type="ECO:0000313" key="2">
    <source>
        <dbReference type="EMBL" id="MBR7838090.1"/>
    </source>
</evidence>
<organism evidence="2 3">
    <name type="scientific">Actinospica durhamensis</name>
    <dbReference type="NCBI Taxonomy" id="1508375"/>
    <lineage>
        <taxon>Bacteria</taxon>
        <taxon>Bacillati</taxon>
        <taxon>Actinomycetota</taxon>
        <taxon>Actinomycetes</taxon>
        <taxon>Catenulisporales</taxon>
        <taxon>Actinospicaceae</taxon>
        <taxon>Actinospica</taxon>
    </lineage>
</organism>
<dbReference type="InterPro" id="IPR036291">
    <property type="entry name" value="NAD(P)-bd_dom_sf"/>
</dbReference>
<dbReference type="RefSeq" id="WP_212532551.1">
    <property type="nucleotide sequence ID" value="NZ_JAGSOG010000256.1"/>
</dbReference>
<proteinExistence type="predicted"/>
<dbReference type="GO" id="GO:0008270">
    <property type="term" value="F:zinc ion binding"/>
    <property type="evidence" value="ECO:0007669"/>
    <property type="project" value="InterPro"/>
</dbReference>
<dbReference type="InterPro" id="IPR002364">
    <property type="entry name" value="Quin_OxRdtase/zeta-crystal_CS"/>
</dbReference>
<dbReference type="SUPFAM" id="SSF50129">
    <property type="entry name" value="GroES-like"/>
    <property type="match status" value="1"/>
</dbReference>
<dbReference type="PROSITE" id="PS01162">
    <property type="entry name" value="QOR_ZETA_CRYSTAL"/>
    <property type="match status" value="1"/>
</dbReference>
<dbReference type="AlphaFoldDB" id="A0A941EUT2"/>
<accession>A0A941EUT2</accession>
<dbReference type="InterPro" id="IPR052733">
    <property type="entry name" value="Chloroplast_QOR"/>
</dbReference>
<dbReference type="Pfam" id="PF08240">
    <property type="entry name" value="ADH_N"/>
    <property type="match status" value="1"/>
</dbReference>
<dbReference type="GO" id="GO:0016491">
    <property type="term" value="F:oxidoreductase activity"/>
    <property type="evidence" value="ECO:0007669"/>
    <property type="project" value="InterPro"/>
</dbReference>
<dbReference type="PANTHER" id="PTHR44013:SF1">
    <property type="entry name" value="ZINC-TYPE ALCOHOL DEHYDROGENASE-LIKE PROTEIN C16A3.02C"/>
    <property type="match status" value="1"/>
</dbReference>
<dbReference type="SMART" id="SM00829">
    <property type="entry name" value="PKS_ER"/>
    <property type="match status" value="1"/>
</dbReference>
<reference evidence="2" key="1">
    <citation type="submission" date="2021-04" db="EMBL/GenBank/DDBJ databases">
        <title>Genome based classification of Actinospica acidithermotolerans sp. nov., an actinobacterium isolated from an Indonesian hot spring.</title>
        <authorList>
            <person name="Kusuma A.B."/>
            <person name="Putra K.E."/>
            <person name="Nafisah S."/>
            <person name="Loh J."/>
            <person name="Nouioui I."/>
            <person name="Goodfellow M."/>
        </authorList>
    </citation>
    <scope>NUCLEOTIDE SEQUENCE</scope>
    <source>
        <strain evidence="2">CSCA 57</strain>
    </source>
</reference>
<dbReference type="Pfam" id="PF13602">
    <property type="entry name" value="ADH_zinc_N_2"/>
    <property type="match status" value="1"/>
</dbReference>
<dbReference type="InterPro" id="IPR020843">
    <property type="entry name" value="ER"/>
</dbReference>
<dbReference type="Gene3D" id="3.90.180.10">
    <property type="entry name" value="Medium-chain alcohol dehydrogenases, catalytic domain"/>
    <property type="match status" value="1"/>
</dbReference>
<protein>
    <submittedName>
        <fullName evidence="2">NADP-dependent oxidoreductase</fullName>
    </submittedName>
</protein>
<dbReference type="Proteomes" id="UP000675781">
    <property type="component" value="Unassembled WGS sequence"/>
</dbReference>
<evidence type="ECO:0000259" key="1">
    <source>
        <dbReference type="SMART" id="SM00829"/>
    </source>
</evidence>
<sequence>MRAITYATYGDESVLTLDPDHDNPKPGPGELLVRVKAVGVNPVDWQVVEGRLEGHIDLRLPAIPGWDVAGVVEAGGGGVEEFMPGDEVFSYARLPVVQQGTYAEFVVVPEKYLALRPQNGSWAQTGGLPLAGLTALQSLAAVGVGASTGARVGVGEIVLIHAAAGGVGSVAVQIAKAKGARVIGTASPRNHEYVSELGAEPVEYGPGLEARLRELAPDGIDAVADYIGGDAIERSVALVKDPTRMVSVVNPKVTEVGGTFVFTQPDAKGLKELARLVDEKELEVHVQQELPLEKAAEAFQLSKQGRTRGKLVLVPDLR</sequence>
<feature type="domain" description="Enoyl reductase (ER)" evidence="1">
    <location>
        <begin position="10"/>
        <end position="313"/>
    </location>
</feature>
<dbReference type="SUPFAM" id="SSF51735">
    <property type="entry name" value="NAD(P)-binding Rossmann-fold domains"/>
    <property type="match status" value="1"/>
</dbReference>
<dbReference type="InterPro" id="IPR011032">
    <property type="entry name" value="GroES-like_sf"/>
</dbReference>
<dbReference type="EMBL" id="JAGSOG010000256">
    <property type="protein sequence ID" value="MBR7838090.1"/>
    <property type="molecule type" value="Genomic_DNA"/>
</dbReference>
<dbReference type="Gene3D" id="3.40.50.720">
    <property type="entry name" value="NAD(P)-binding Rossmann-like Domain"/>
    <property type="match status" value="1"/>
</dbReference>
<dbReference type="CDD" id="cd05289">
    <property type="entry name" value="MDR_like_2"/>
    <property type="match status" value="1"/>
</dbReference>
<name>A0A941EUT2_9ACTN</name>
<comment type="caution">
    <text evidence="2">The sequence shown here is derived from an EMBL/GenBank/DDBJ whole genome shotgun (WGS) entry which is preliminary data.</text>
</comment>
<dbReference type="PANTHER" id="PTHR44013">
    <property type="entry name" value="ZINC-TYPE ALCOHOL DEHYDROGENASE-LIKE PROTEIN C16A3.02C"/>
    <property type="match status" value="1"/>
</dbReference>
<dbReference type="InterPro" id="IPR013154">
    <property type="entry name" value="ADH-like_N"/>
</dbReference>
<keyword evidence="3" id="KW-1185">Reference proteome</keyword>